<reference evidence="4 6" key="1">
    <citation type="submission" date="2017-06" db="EMBL/GenBank/DDBJ databases">
        <authorList>
            <person name="Swanenburg J."/>
            <person name="Kort R."/>
        </authorList>
    </citation>
    <scope>NUCLEOTIDE SEQUENCE [LARGE SCALE GENOMIC DNA]</scope>
    <source>
        <strain evidence="4 6">RL05</strain>
    </source>
</reference>
<dbReference type="PANTHER" id="PTHR30006">
    <property type="entry name" value="THIAMINE-BINDING PERIPLASMIC PROTEIN-RELATED"/>
    <property type="match status" value="1"/>
</dbReference>
<dbReference type="EMBL" id="NKLP01000197">
    <property type="protein sequence ID" value="TDN29472.1"/>
    <property type="molecule type" value="Genomic_DNA"/>
</dbReference>
<proteinExistence type="predicted"/>
<protein>
    <submittedName>
        <fullName evidence="3 4">ABC transporter substrate-binding protein</fullName>
    </submittedName>
</protein>
<evidence type="ECO:0000256" key="1">
    <source>
        <dbReference type="ARBA" id="ARBA00022729"/>
    </source>
</evidence>
<dbReference type="InterPro" id="IPR006059">
    <property type="entry name" value="SBP"/>
</dbReference>
<dbReference type="EMBL" id="SCLX01000093">
    <property type="protein sequence ID" value="RXF55232.1"/>
    <property type="molecule type" value="Genomic_DNA"/>
</dbReference>
<keyword evidence="1 2" id="KW-0732">Signal</keyword>
<dbReference type="GO" id="GO:0030976">
    <property type="term" value="F:thiamine pyrophosphate binding"/>
    <property type="evidence" value="ECO:0007669"/>
    <property type="project" value="TreeGrafter"/>
</dbReference>
<dbReference type="AlphaFoldDB" id="A0A135Z0J2"/>
<dbReference type="GO" id="GO:0030288">
    <property type="term" value="C:outer membrane-bounded periplasmic space"/>
    <property type="evidence" value="ECO:0007669"/>
    <property type="project" value="TreeGrafter"/>
</dbReference>
<comment type="caution">
    <text evidence="3">The sequence shown here is derived from an EMBL/GenBank/DDBJ whole genome shotgun (WGS) entry which is preliminary data.</text>
</comment>
<organism evidence="3 5">
    <name type="scientific">Lactobacillus crispatus</name>
    <dbReference type="NCBI Taxonomy" id="47770"/>
    <lineage>
        <taxon>Bacteria</taxon>
        <taxon>Bacillati</taxon>
        <taxon>Bacillota</taxon>
        <taxon>Bacilli</taxon>
        <taxon>Lactobacillales</taxon>
        <taxon>Lactobacillaceae</taxon>
        <taxon>Lactobacillus</taxon>
    </lineage>
</organism>
<dbReference type="GO" id="GO:0015888">
    <property type="term" value="P:thiamine transport"/>
    <property type="evidence" value="ECO:0007669"/>
    <property type="project" value="TreeGrafter"/>
</dbReference>
<evidence type="ECO:0000256" key="2">
    <source>
        <dbReference type="SAM" id="SignalP"/>
    </source>
</evidence>
<dbReference type="SUPFAM" id="SSF53850">
    <property type="entry name" value="Periplasmic binding protein-like II"/>
    <property type="match status" value="1"/>
</dbReference>
<dbReference type="Proteomes" id="UP000289808">
    <property type="component" value="Unassembled WGS sequence"/>
</dbReference>
<dbReference type="RefSeq" id="WP_005723438.1">
    <property type="nucleotide sequence ID" value="NZ_CAZZQD010000001.1"/>
</dbReference>
<gene>
    <name evidence="4" type="ORF">CEE75_10730</name>
    <name evidence="3" type="ORF">ERD32_10800</name>
</gene>
<name>A0A135Z0J2_9LACO</name>
<evidence type="ECO:0000313" key="5">
    <source>
        <dbReference type="Proteomes" id="UP000289808"/>
    </source>
</evidence>
<evidence type="ECO:0000313" key="4">
    <source>
        <dbReference type="EMBL" id="TDN29472.1"/>
    </source>
</evidence>
<evidence type="ECO:0000313" key="3">
    <source>
        <dbReference type="EMBL" id="RXF55232.1"/>
    </source>
</evidence>
<dbReference type="Pfam" id="PF13416">
    <property type="entry name" value="SBP_bac_8"/>
    <property type="match status" value="1"/>
</dbReference>
<dbReference type="Gene3D" id="3.40.190.10">
    <property type="entry name" value="Periplasmic binding protein-like II"/>
    <property type="match status" value="2"/>
</dbReference>
<feature type="signal peptide" evidence="2">
    <location>
        <begin position="1"/>
        <end position="22"/>
    </location>
</feature>
<feature type="chain" id="PRO_5043134200" evidence="2">
    <location>
        <begin position="23"/>
        <end position="353"/>
    </location>
</feature>
<accession>A0A135Z0J2</accession>
<dbReference type="Proteomes" id="UP000295195">
    <property type="component" value="Unassembled WGS sequence"/>
</dbReference>
<dbReference type="CDD" id="cd13589">
    <property type="entry name" value="PBP2_polyamine_RpCGA009"/>
    <property type="match status" value="1"/>
</dbReference>
<reference evidence="3 5" key="2">
    <citation type="submission" date="2019-01" db="EMBL/GenBank/DDBJ databases">
        <title>The genome sequence of Lactobacillus crispatus L49.</title>
        <authorList>
            <person name="Zhong J."/>
            <person name="Zhang J."/>
        </authorList>
    </citation>
    <scope>NUCLEOTIDE SEQUENCE [LARGE SCALE GENOMIC DNA]</scope>
    <source>
        <strain evidence="3 5">L49</strain>
    </source>
</reference>
<dbReference type="PANTHER" id="PTHR30006:SF2">
    <property type="entry name" value="ABC TRANSPORTER SUBSTRATE-BINDING PROTEIN"/>
    <property type="match status" value="1"/>
</dbReference>
<sequence length="353" mass="38668">MNFKKVGLLAASFLLVGSVAFGTTACSSQSSSNGGNLTVSTFGLSTKQMRNDVLNPFAKQSSVKVKTQFGDSATRLTQIEHNPNTGVDVIELAQNNAVTGDKKKLFKKLDFSKISNFKYLSKSEQKLAKETNTVPYTVNSLGIIYNPKKVNINSWKDLWSSKLKNKIAVPDMTTTFGPAMLYIAGDYAGTSVTKDNGNAAFKAMKELKPNVVKTYTQSSDLSNMFKSGEIEAAVVGDYAVGMLQATNPNLKYIVPKSGTYANYDNVSILKNSKNSAAAYKYINFRLSEKIQKKVAGLKSLNNAPVNTQVKLTPAEAANKTYGSVAKRAKTINFFFVNSHMSNWISRWNKIMNK</sequence>
<dbReference type="GO" id="GO:0030975">
    <property type="term" value="F:thiamine binding"/>
    <property type="evidence" value="ECO:0007669"/>
    <property type="project" value="TreeGrafter"/>
</dbReference>
<evidence type="ECO:0000313" key="6">
    <source>
        <dbReference type="Proteomes" id="UP000295195"/>
    </source>
</evidence>
<dbReference type="PROSITE" id="PS51257">
    <property type="entry name" value="PROKAR_LIPOPROTEIN"/>
    <property type="match status" value="1"/>
</dbReference>